<dbReference type="EMBL" id="JANAKD010003388">
    <property type="protein sequence ID" value="KAJ3472181.1"/>
    <property type="molecule type" value="Genomic_DNA"/>
</dbReference>
<gene>
    <name evidence="1" type="ORF">NLG97_g11214</name>
</gene>
<keyword evidence="2" id="KW-1185">Reference proteome</keyword>
<evidence type="ECO:0000313" key="1">
    <source>
        <dbReference type="EMBL" id="KAJ3472181.1"/>
    </source>
</evidence>
<reference evidence="1" key="1">
    <citation type="submission" date="2022-07" db="EMBL/GenBank/DDBJ databases">
        <title>Genome Sequence of Lecanicillium saksenae.</title>
        <authorList>
            <person name="Buettner E."/>
        </authorList>
    </citation>
    <scope>NUCLEOTIDE SEQUENCE</scope>
    <source>
        <strain evidence="1">VT-O1</strain>
    </source>
</reference>
<sequence length="113" mass="13224">MGFSPSEQRMMLDPLPESLERLTVTKCLSDHDEWNWDDSGRDRDCYDDEDNEDPTIVAATIIAALRTLNRVRLPSLCSVVVGWKPEQDERTAEQMNEIEQIHRDYGVKVEWKW</sequence>
<organism evidence="1 2">
    <name type="scientific">Lecanicillium saksenae</name>
    <dbReference type="NCBI Taxonomy" id="468837"/>
    <lineage>
        <taxon>Eukaryota</taxon>
        <taxon>Fungi</taxon>
        <taxon>Dikarya</taxon>
        <taxon>Ascomycota</taxon>
        <taxon>Pezizomycotina</taxon>
        <taxon>Sordariomycetes</taxon>
        <taxon>Hypocreomycetidae</taxon>
        <taxon>Hypocreales</taxon>
        <taxon>Cordycipitaceae</taxon>
        <taxon>Lecanicillium</taxon>
    </lineage>
</organism>
<accession>A0ACC1QCT9</accession>
<evidence type="ECO:0000313" key="2">
    <source>
        <dbReference type="Proteomes" id="UP001148737"/>
    </source>
</evidence>
<protein>
    <submittedName>
        <fullName evidence="1">Uncharacterized protein</fullName>
    </submittedName>
</protein>
<dbReference type="Proteomes" id="UP001148737">
    <property type="component" value="Unassembled WGS sequence"/>
</dbReference>
<comment type="caution">
    <text evidence="1">The sequence shown here is derived from an EMBL/GenBank/DDBJ whole genome shotgun (WGS) entry which is preliminary data.</text>
</comment>
<name>A0ACC1QCT9_9HYPO</name>
<proteinExistence type="predicted"/>